<keyword evidence="1" id="KW-1133">Transmembrane helix</keyword>
<dbReference type="Pfam" id="PF20312">
    <property type="entry name" value="DUF6608"/>
    <property type="match status" value="1"/>
</dbReference>
<keyword evidence="1" id="KW-0472">Membrane</keyword>
<accession>A0A1G5KYW0</accession>
<feature type="transmembrane region" description="Helical" evidence="1">
    <location>
        <begin position="100"/>
        <end position="118"/>
    </location>
</feature>
<dbReference type="InterPro" id="IPR046716">
    <property type="entry name" value="DUF6608"/>
</dbReference>
<keyword evidence="1" id="KW-0812">Transmembrane</keyword>
<dbReference type="EMBL" id="FMUS01000034">
    <property type="protein sequence ID" value="SCZ05785.1"/>
    <property type="molecule type" value="Genomic_DNA"/>
</dbReference>
<name>A0A1G5KYW0_9FIRM</name>
<evidence type="ECO:0000313" key="3">
    <source>
        <dbReference type="Proteomes" id="UP000198636"/>
    </source>
</evidence>
<feature type="transmembrane region" description="Helical" evidence="1">
    <location>
        <begin position="7"/>
        <end position="26"/>
    </location>
</feature>
<reference evidence="2 3" key="1">
    <citation type="submission" date="2016-10" db="EMBL/GenBank/DDBJ databases">
        <authorList>
            <person name="de Groot N.N."/>
        </authorList>
    </citation>
    <scope>NUCLEOTIDE SEQUENCE [LARGE SCALE GENOMIC DNA]</scope>
    <source>
        <strain evidence="2 3">DSM 18978</strain>
    </source>
</reference>
<feature type="transmembrane region" description="Helical" evidence="1">
    <location>
        <begin position="38"/>
        <end position="56"/>
    </location>
</feature>
<protein>
    <submittedName>
        <fullName evidence="2">Uncharacterized protein</fullName>
    </submittedName>
</protein>
<feature type="transmembrane region" description="Helical" evidence="1">
    <location>
        <begin position="68"/>
        <end position="88"/>
    </location>
</feature>
<proteinExistence type="predicted"/>
<sequence>MVIKDKIRAIGITFTVLTLISSIYSIANGRLYDTHTHLIMRFIITAIAIGSLYVYDWFNKKPLYLVHIIHYIITMTAVFSLVWVNGLFIELHPNAYRDIFLNYTVVWIIISFGLTKFIQCKDKNNANI</sequence>
<organism evidence="2 3">
    <name type="scientific">Alkaliphilus peptidifermentans DSM 18978</name>
    <dbReference type="NCBI Taxonomy" id="1120976"/>
    <lineage>
        <taxon>Bacteria</taxon>
        <taxon>Bacillati</taxon>
        <taxon>Bacillota</taxon>
        <taxon>Clostridia</taxon>
        <taxon>Peptostreptococcales</taxon>
        <taxon>Natronincolaceae</taxon>
        <taxon>Alkaliphilus</taxon>
    </lineage>
</organism>
<dbReference type="RefSeq" id="WP_091547029.1">
    <property type="nucleotide sequence ID" value="NZ_FMUS01000034.1"/>
</dbReference>
<dbReference type="OrthoDB" id="1957256at2"/>
<dbReference type="STRING" id="1120976.SAMN03080606_03900"/>
<evidence type="ECO:0000256" key="1">
    <source>
        <dbReference type="SAM" id="Phobius"/>
    </source>
</evidence>
<evidence type="ECO:0000313" key="2">
    <source>
        <dbReference type="EMBL" id="SCZ05785.1"/>
    </source>
</evidence>
<dbReference type="AlphaFoldDB" id="A0A1G5KYW0"/>
<gene>
    <name evidence="2" type="ORF">SAMN03080606_03900</name>
</gene>
<keyword evidence="3" id="KW-1185">Reference proteome</keyword>
<dbReference type="Proteomes" id="UP000198636">
    <property type="component" value="Unassembled WGS sequence"/>
</dbReference>